<comment type="catalytic activity">
    <reaction evidence="1">
        <text>a 2'-deoxyribonucleoside 5'-phosphate + H2O = a 2'-deoxyribonucleoside + phosphate</text>
        <dbReference type="Rhea" id="RHEA:36167"/>
        <dbReference type="ChEBI" id="CHEBI:15377"/>
        <dbReference type="ChEBI" id="CHEBI:18274"/>
        <dbReference type="ChEBI" id="CHEBI:43474"/>
        <dbReference type="ChEBI" id="CHEBI:65317"/>
        <dbReference type="EC" id="3.1.3.89"/>
    </reaction>
</comment>
<evidence type="ECO:0000256" key="4">
    <source>
        <dbReference type="ARBA" id="ARBA00011738"/>
    </source>
</evidence>
<keyword evidence="10" id="KW-1185">Reference proteome</keyword>
<dbReference type="PANTHER" id="PTHR11845">
    <property type="entry name" value="5'-DEOXYNUCLEOTIDASE HDDC2"/>
    <property type="match status" value="1"/>
</dbReference>
<keyword evidence="7 9" id="KW-0378">Hydrolase</keyword>
<feature type="domain" description="HD/PDEase" evidence="8">
    <location>
        <begin position="37"/>
        <end position="170"/>
    </location>
</feature>
<evidence type="ECO:0000256" key="1">
    <source>
        <dbReference type="ARBA" id="ARBA00001638"/>
    </source>
</evidence>
<dbReference type="AlphaFoldDB" id="A0A562NCM3"/>
<dbReference type="GO" id="GO:0046872">
    <property type="term" value="F:metal ion binding"/>
    <property type="evidence" value="ECO:0007669"/>
    <property type="project" value="UniProtKB-KW"/>
</dbReference>
<dbReference type="EC" id="3.1.3.89" evidence="5"/>
<dbReference type="RefSeq" id="WP_145399421.1">
    <property type="nucleotide sequence ID" value="NZ_VLKU01000012.1"/>
</dbReference>
<dbReference type="PANTHER" id="PTHR11845:SF13">
    <property type="entry name" value="5'-DEOXYNUCLEOTIDASE HDDC2"/>
    <property type="match status" value="1"/>
</dbReference>
<dbReference type="InterPro" id="IPR006674">
    <property type="entry name" value="HD_domain"/>
</dbReference>
<dbReference type="SUPFAM" id="SSF109604">
    <property type="entry name" value="HD-domain/PDEase-like"/>
    <property type="match status" value="2"/>
</dbReference>
<evidence type="ECO:0000313" key="10">
    <source>
        <dbReference type="Proteomes" id="UP000316225"/>
    </source>
</evidence>
<comment type="cofactor">
    <cofactor evidence="3">
        <name>Co(2+)</name>
        <dbReference type="ChEBI" id="CHEBI:48828"/>
    </cofactor>
</comment>
<evidence type="ECO:0000256" key="6">
    <source>
        <dbReference type="ARBA" id="ARBA00022723"/>
    </source>
</evidence>
<feature type="domain" description="HD/PDEase" evidence="8">
    <location>
        <begin position="216"/>
        <end position="374"/>
    </location>
</feature>
<dbReference type="Pfam" id="PF13023">
    <property type="entry name" value="HD_3"/>
    <property type="match status" value="2"/>
</dbReference>
<evidence type="ECO:0000256" key="2">
    <source>
        <dbReference type="ARBA" id="ARBA00001936"/>
    </source>
</evidence>
<dbReference type="GO" id="GO:0002953">
    <property type="term" value="F:5'-deoxynucleotidase activity"/>
    <property type="evidence" value="ECO:0007669"/>
    <property type="project" value="UniProtKB-EC"/>
</dbReference>
<comment type="subunit">
    <text evidence="4">Homodimer.</text>
</comment>
<dbReference type="OrthoDB" id="9796032at2"/>
<dbReference type="Proteomes" id="UP000316225">
    <property type="component" value="Unassembled WGS sequence"/>
</dbReference>
<dbReference type="Gene3D" id="1.10.3210.10">
    <property type="entry name" value="Hypothetical protein af1432"/>
    <property type="match status" value="2"/>
</dbReference>
<accession>A0A562NCM3</accession>
<proteinExistence type="predicted"/>
<evidence type="ECO:0000256" key="7">
    <source>
        <dbReference type="ARBA" id="ARBA00022801"/>
    </source>
</evidence>
<evidence type="ECO:0000313" key="9">
    <source>
        <dbReference type="EMBL" id="TWI29864.1"/>
    </source>
</evidence>
<sequence length="379" mass="41840">MTDLLPLDDLTRRFAFLTEADRLKSVDRASVLMDLSRAENSAEHSWHVALFALVFGGSDRALAMLLLHDLVEIDCGDHPIHLDHDAGAVAVAELDAARRLFGLLPDGAALMELWQEFETAETEDARFAKRMDHVQPMFEVVMASDPIPEHLQICRDNIDTGRAARLRHEWSEAIAAIEARLGGRDLPDALAPELAFLAEADRLKSVYRASRIHSGRRENSAEHSWHLALFALVMAPLAAPGVDIGRAIRMLILHDLVEIDTGDVPIHSGNGLTHHSTDQMDAEARAAQRLFGLLPAAKGQALRAIWAEFEENESPTAQYANSLDRAQPVMLNLNAGGGTWQEYQVTHQQLVDRVGVKIARGAPALWEWLDARARPMLAG</sequence>
<dbReference type="InterPro" id="IPR003607">
    <property type="entry name" value="HD/PDEase_dom"/>
</dbReference>
<comment type="caution">
    <text evidence="9">The sequence shown here is derived from an EMBL/GenBank/DDBJ whole genome shotgun (WGS) entry which is preliminary data.</text>
</comment>
<evidence type="ECO:0000259" key="8">
    <source>
        <dbReference type="SMART" id="SM00471"/>
    </source>
</evidence>
<keyword evidence="6" id="KW-0479">Metal-binding</keyword>
<dbReference type="InterPro" id="IPR039356">
    <property type="entry name" value="YfbR/HDDC2"/>
</dbReference>
<dbReference type="GO" id="GO:0005737">
    <property type="term" value="C:cytoplasm"/>
    <property type="evidence" value="ECO:0007669"/>
    <property type="project" value="TreeGrafter"/>
</dbReference>
<gene>
    <name evidence="9" type="ORF">IQ24_03335</name>
</gene>
<protein>
    <recommendedName>
        <fullName evidence="5">5'-deoxynucleotidase</fullName>
        <ecNumber evidence="5">3.1.3.89</ecNumber>
    </recommendedName>
</protein>
<organism evidence="9 10">
    <name type="scientific">Paracoccus sulfuroxidans</name>
    <dbReference type="NCBI Taxonomy" id="384678"/>
    <lineage>
        <taxon>Bacteria</taxon>
        <taxon>Pseudomonadati</taxon>
        <taxon>Pseudomonadota</taxon>
        <taxon>Alphaproteobacteria</taxon>
        <taxon>Rhodobacterales</taxon>
        <taxon>Paracoccaceae</taxon>
        <taxon>Paracoccus</taxon>
    </lineage>
</organism>
<dbReference type="EMBL" id="VLKU01000012">
    <property type="protein sequence ID" value="TWI29864.1"/>
    <property type="molecule type" value="Genomic_DNA"/>
</dbReference>
<reference evidence="9 10" key="1">
    <citation type="journal article" date="2015" name="Stand. Genomic Sci.">
        <title>Genomic Encyclopedia of Bacterial and Archaeal Type Strains, Phase III: the genomes of soil and plant-associated and newly described type strains.</title>
        <authorList>
            <person name="Whitman W.B."/>
            <person name="Woyke T."/>
            <person name="Klenk H.P."/>
            <person name="Zhou Y."/>
            <person name="Lilburn T.G."/>
            <person name="Beck B.J."/>
            <person name="De Vos P."/>
            <person name="Vandamme P."/>
            <person name="Eisen J.A."/>
            <person name="Garrity G."/>
            <person name="Hugenholtz P."/>
            <person name="Kyrpides N.C."/>
        </authorList>
    </citation>
    <scope>NUCLEOTIDE SEQUENCE [LARGE SCALE GENOMIC DNA]</scope>
    <source>
        <strain evidence="9 10">CGMCC 1.5364</strain>
    </source>
</reference>
<evidence type="ECO:0000256" key="5">
    <source>
        <dbReference type="ARBA" id="ARBA00012964"/>
    </source>
</evidence>
<comment type="cofactor">
    <cofactor evidence="2">
        <name>Mn(2+)</name>
        <dbReference type="ChEBI" id="CHEBI:29035"/>
    </cofactor>
</comment>
<name>A0A562NCM3_9RHOB</name>
<evidence type="ECO:0000256" key="3">
    <source>
        <dbReference type="ARBA" id="ARBA00001941"/>
    </source>
</evidence>
<dbReference type="SMART" id="SM00471">
    <property type="entry name" value="HDc"/>
    <property type="match status" value="2"/>
</dbReference>